<reference evidence="1" key="1">
    <citation type="journal article" date="2019" name="Environ. Microbiol.">
        <title>Fungal ecological strategies reflected in gene transcription - a case study of two litter decomposers.</title>
        <authorList>
            <person name="Barbi F."/>
            <person name="Kohler A."/>
            <person name="Barry K."/>
            <person name="Baskaran P."/>
            <person name="Daum C."/>
            <person name="Fauchery L."/>
            <person name="Ihrmark K."/>
            <person name="Kuo A."/>
            <person name="LaButti K."/>
            <person name="Lipzen A."/>
            <person name="Morin E."/>
            <person name="Grigoriev I.V."/>
            <person name="Henrissat B."/>
            <person name="Lindahl B."/>
            <person name="Martin F."/>
        </authorList>
    </citation>
    <scope>NUCLEOTIDE SEQUENCE</scope>
    <source>
        <strain evidence="1">JB14</strain>
    </source>
</reference>
<proteinExistence type="predicted"/>
<evidence type="ECO:0000313" key="1">
    <source>
        <dbReference type="EMBL" id="KAE9408618.1"/>
    </source>
</evidence>
<keyword evidence="2" id="KW-1185">Reference proteome</keyword>
<gene>
    <name evidence="1" type="ORF">BT96DRAFT_665623</name>
</gene>
<protein>
    <submittedName>
        <fullName evidence="1">Uncharacterized protein</fullName>
    </submittedName>
</protein>
<organism evidence="1 2">
    <name type="scientific">Gymnopus androsaceus JB14</name>
    <dbReference type="NCBI Taxonomy" id="1447944"/>
    <lineage>
        <taxon>Eukaryota</taxon>
        <taxon>Fungi</taxon>
        <taxon>Dikarya</taxon>
        <taxon>Basidiomycota</taxon>
        <taxon>Agaricomycotina</taxon>
        <taxon>Agaricomycetes</taxon>
        <taxon>Agaricomycetidae</taxon>
        <taxon>Agaricales</taxon>
        <taxon>Marasmiineae</taxon>
        <taxon>Omphalotaceae</taxon>
        <taxon>Gymnopus</taxon>
    </lineage>
</organism>
<accession>A0A6A4IH87</accession>
<name>A0A6A4IH87_9AGAR</name>
<dbReference type="AlphaFoldDB" id="A0A6A4IH87"/>
<dbReference type="Proteomes" id="UP000799118">
    <property type="component" value="Unassembled WGS sequence"/>
</dbReference>
<dbReference type="EMBL" id="ML769390">
    <property type="protein sequence ID" value="KAE9408618.1"/>
    <property type="molecule type" value="Genomic_DNA"/>
</dbReference>
<sequence>MGTLKAIFLHVHLDSFQCEKSSDKTHPWCAGALSCWLSAGMITTTDSNIRGTLFLVRR</sequence>
<evidence type="ECO:0000313" key="2">
    <source>
        <dbReference type="Proteomes" id="UP000799118"/>
    </source>
</evidence>
<dbReference type="PROSITE" id="PS51257">
    <property type="entry name" value="PROKAR_LIPOPROTEIN"/>
    <property type="match status" value="1"/>
</dbReference>